<dbReference type="Proteomes" id="UP000245430">
    <property type="component" value="Unassembled WGS sequence"/>
</dbReference>
<dbReference type="AlphaFoldDB" id="A0A316DNP7"/>
<accession>A0A316DNP7</accession>
<keyword evidence="2" id="KW-1185">Reference proteome</keyword>
<organism evidence="1 2">
    <name type="scientific">Xanthomarina spongicola</name>
    <dbReference type="NCBI Taxonomy" id="570520"/>
    <lineage>
        <taxon>Bacteria</taxon>
        <taxon>Pseudomonadati</taxon>
        <taxon>Bacteroidota</taxon>
        <taxon>Flavobacteriia</taxon>
        <taxon>Flavobacteriales</taxon>
        <taxon>Flavobacteriaceae</taxon>
        <taxon>Xanthomarina</taxon>
    </lineage>
</organism>
<evidence type="ECO:0000313" key="2">
    <source>
        <dbReference type="Proteomes" id="UP000245430"/>
    </source>
</evidence>
<evidence type="ECO:0000313" key="1">
    <source>
        <dbReference type="EMBL" id="PWK19817.1"/>
    </source>
</evidence>
<reference evidence="1 2" key="1">
    <citation type="submission" date="2018-05" db="EMBL/GenBank/DDBJ databases">
        <title>Genomic Encyclopedia of Archaeal and Bacterial Type Strains, Phase II (KMG-II): from individual species to whole genera.</title>
        <authorList>
            <person name="Goeker M."/>
        </authorList>
    </citation>
    <scope>NUCLEOTIDE SEQUENCE [LARGE SCALE GENOMIC DNA]</scope>
    <source>
        <strain evidence="1 2">DSM 22637</strain>
    </source>
</reference>
<name>A0A316DNP7_9FLAO</name>
<evidence type="ECO:0008006" key="3">
    <source>
        <dbReference type="Google" id="ProtNLM"/>
    </source>
</evidence>
<sequence length="189" mass="21431">MKHVLLIVLISCLYINGFSQEKVQSASVESSVFGIQTGIAGLWVHGEFKLTNKFALRAELGLDLGILENNYTNETGIGLIPVITLEPRFYYNLNKRLNKGKRIDGNSGNFIALKTSYNSDLFFIASNEDLNLETDFMIIPTWGIRRSLGKHFNYEAGFGLGYIHYREEYYSDNKSDVAVNIHARIGYKF</sequence>
<dbReference type="RefSeq" id="WP_109681694.1">
    <property type="nucleotide sequence ID" value="NZ_QGGP01000002.1"/>
</dbReference>
<dbReference type="EMBL" id="QGGP01000002">
    <property type="protein sequence ID" value="PWK19817.1"/>
    <property type="molecule type" value="Genomic_DNA"/>
</dbReference>
<proteinExistence type="predicted"/>
<gene>
    <name evidence="1" type="ORF">LX78_01167</name>
</gene>
<protein>
    <recommendedName>
        <fullName evidence="3">Outer membrane protein with beta-barrel domain</fullName>
    </recommendedName>
</protein>
<dbReference type="OrthoDB" id="883248at2"/>
<comment type="caution">
    <text evidence="1">The sequence shown here is derived from an EMBL/GenBank/DDBJ whole genome shotgun (WGS) entry which is preliminary data.</text>
</comment>